<dbReference type="SUPFAM" id="SSF55729">
    <property type="entry name" value="Acyl-CoA N-acyltransferases (Nat)"/>
    <property type="match status" value="1"/>
</dbReference>
<evidence type="ECO:0000259" key="1">
    <source>
        <dbReference type="PROSITE" id="PS51186"/>
    </source>
</evidence>
<keyword evidence="3" id="KW-1185">Reference proteome</keyword>
<dbReference type="CDD" id="cd04301">
    <property type="entry name" value="NAT_SF"/>
    <property type="match status" value="1"/>
</dbReference>
<comment type="caution">
    <text evidence="2">The sequence shown here is derived from an EMBL/GenBank/DDBJ whole genome shotgun (WGS) entry which is preliminary data.</text>
</comment>
<dbReference type="RefSeq" id="WP_126781104.1">
    <property type="nucleotide sequence ID" value="NZ_PIQC01000004.1"/>
</dbReference>
<dbReference type="OrthoDB" id="6871659at2"/>
<dbReference type="PROSITE" id="PS51186">
    <property type="entry name" value="GNAT"/>
    <property type="match status" value="1"/>
</dbReference>
<name>A0A432YZP9_9GAMM</name>
<dbReference type="Proteomes" id="UP000288058">
    <property type="component" value="Unassembled WGS sequence"/>
</dbReference>
<sequence>MISYQPTTNLSKSADITYQNMRSYYERYSVDWDQPKIVEQISCLQNWDILLDGEVVGALRLEFDDGGCYLRDLQVSEPFQNKGIGAAALTESFRLARESHAQQIRLRVFKISSAHNLYKRFGFKVVSEDDRFFNMALDTA</sequence>
<protein>
    <submittedName>
        <fullName evidence="2">GNAT family N-acetyltransferase</fullName>
    </submittedName>
</protein>
<dbReference type="InterPro" id="IPR000182">
    <property type="entry name" value="GNAT_dom"/>
</dbReference>
<feature type="domain" description="N-acetyltransferase" evidence="1">
    <location>
        <begin position="8"/>
        <end position="140"/>
    </location>
</feature>
<accession>A0A432YZP9</accession>
<organism evidence="2 3">
    <name type="scientific">Idiomarina ramblicola</name>
    <dbReference type="NCBI Taxonomy" id="263724"/>
    <lineage>
        <taxon>Bacteria</taxon>
        <taxon>Pseudomonadati</taxon>
        <taxon>Pseudomonadota</taxon>
        <taxon>Gammaproteobacteria</taxon>
        <taxon>Alteromonadales</taxon>
        <taxon>Idiomarinaceae</taxon>
        <taxon>Idiomarina</taxon>
    </lineage>
</organism>
<dbReference type="GO" id="GO:0016747">
    <property type="term" value="F:acyltransferase activity, transferring groups other than amino-acyl groups"/>
    <property type="evidence" value="ECO:0007669"/>
    <property type="project" value="InterPro"/>
</dbReference>
<reference evidence="3" key="1">
    <citation type="journal article" date="2018" name="Front. Microbiol.">
        <title>Genome-Based Analysis Reveals the Taxonomy and Diversity of the Family Idiomarinaceae.</title>
        <authorList>
            <person name="Liu Y."/>
            <person name="Lai Q."/>
            <person name="Shao Z."/>
        </authorList>
    </citation>
    <scope>NUCLEOTIDE SEQUENCE [LARGE SCALE GENOMIC DNA]</scope>
    <source>
        <strain evidence="3">R22</strain>
    </source>
</reference>
<dbReference type="InterPro" id="IPR016181">
    <property type="entry name" value="Acyl_CoA_acyltransferase"/>
</dbReference>
<proteinExistence type="predicted"/>
<dbReference type="Gene3D" id="3.40.630.30">
    <property type="match status" value="1"/>
</dbReference>
<evidence type="ECO:0000313" key="3">
    <source>
        <dbReference type="Proteomes" id="UP000288058"/>
    </source>
</evidence>
<dbReference type="AlphaFoldDB" id="A0A432YZP9"/>
<dbReference type="EMBL" id="PIQC01000004">
    <property type="protein sequence ID" value="RUO69401.1"/>
    <property type="molecule type" value="Genomic_DNA"/>
</dbReference>
<dbReference type="Pfam" id="PF00583">
    <property type="entry name" value="Acetyltransf_1"/>
    <property type="match status" value="1"/>
</dbReference>
<gene>
    <name evidence="2" type="ORF">CWI78_05655</name>
</gene>
<keyword evidence="2" id="KW-0808">Transferase</keyword>
<evidence type="ECO:0000313" key="2">
    <source>
        <dbReference type="EMBL" id="RUO69401.1"/>
    </source>
</evidence>